<dbReference type="EMBL" id="MT143974">
    <property type="protein sequence ID" value="QJA44207.1"/>
    <property type="molecule type" value="Genomic_DNA"/>
</dbReference>
<accession>A0A6H1ZA07</accession>
<organism evidence="1">
    <name type="scientific">viral metagenome</name>
    <dbReference type="NCBI Taxonomy" id="1070528"/>
    <lineage>
        <taxon>unclassified sequences</taxon>
        <taxon>metagenomes</taxon>
        <taxon>organismal metagenomes</taxon>
    </lineage>
</organism>
<dbReference type="AlphaFoldDB" id="A0A6H1ZA07"/>
<evidence type="ECO:0000313" key="4">
    <source>
        <dbReference type="EMBL" id="QJI04717.1"/>
    </source>
</evidence>
<reference evidence="1" key="1">
    <citation type="submission" date="2020-03" db="EMBL/GenBank/DDBJ databases">
        <title>The deep terrestrial virosphere.</title>
        <authorList>
            <person name="Holmfeldt K."/>
            <person name="Nilsson E."/>
            <person name="Simone D."/>
            <person name="Lopez-Fernandez M."/>
            <person name="Wu X."/>
            <person name="de Brujin I."/>
            <person name="Lundin D."/>
            <person name="Andersson A."/>
            <person name="Bertilsson S."/>
            <person name="Dopson M."/>
        </authorList>
    </citation>
    <scope>NUCLEOTIDE SEQUENCE</scope>
    <source>
        <strain evidence="4">MM415A00110</strain>
        <strain evidence="2">MM415B00359</strain>
        <strain evidence="1">TM448A00090</strain>
        <strain evidence="3">TM448B00221</strain>
    </source>
</reference>
<protein>
    <submittedName>
        <fullName evidence="1">Uncharacterized protein</fullName>
    </submittedName>
</protein>
<evidence type="ECO:0000313" key="2">
    <source>
        <dbReference type="EMBL" id="QJA66226.1"/>
    </source>
</evidence>
<proteinExistence type="predicted"/>
<evidence type="ECO:0000313" key="1">
    <source>
        <dbReference type="EMBL" id="QJA44207.1"/>
    </source>
</evidence>
<dbReference type="EMBL" id="MT144601">
    <property type="protein sequence ID" value="QJH94511.1"/>
    <property type="molecule type" value="Genomic_DNA"/>
</dbReference>
<dbReference type="EMBL" id="MT145189">
    <property type="protein sequence ID" value="QJI04717.1"/>
    <property type="molecule type" value="Genomic_DNA"/>
</dbReference>
<dbReference type="EMBL" id="MT141551">
    <property type="protein sequence ID" value="QJA66226.1"/>
    <property type="molecule type" value="Genomic_DNA"/>
</dbReference>
<evidence type="ECO:0000313" key="3">
    <source>
        <dbReference type="EMBL" id="QJH94511.1"/>
    </source>
</evidence>
<gene>
    <name evidence="4" type="ORF">MM415A00110_0038</name>
    <name evidence="2" type="ORF">MM415B00359_0037</name>
    <name evidence="1" type="ORF">TM448A00090_0039</name>
    <name evidence="3" type="ORF">TM448B00221_0065</name>
</gene>
<name>A0A6H1ZA07_9ZZZZ</name>
<sequence>MTEIATDLFGEFYPDPDPVAPEWAAMRVERVEKLAEYNEDDLEEILRDFEMKHPLPEDYLNALD</sequence>